<dbReference type="Proteomes" id="UP000664779">
    <property type="component" value="Unassembled WGS sequence"/>
</dbReference>
<keyword evidence="2" id="KW-1185">Reference proteome</keyword>
<dbReference type="InterPro" id="IPR017034">
    <property type="entry name" value="Abi_system_AbiD/AbiF"/>
</dbReference>
<dbReference type="PIRSF" id="PIRSF034934">
    <property type="entry name" value="AbiF_AbiD"/>
    <property type="match status" value="1"/>
</dbReference>
<dbReference type="InterPro" id="IPR011664">
    <property type="entry name" value="Abi_system_AbiD/AbiF-like"/>
</dbReference>
<reference evidence="1" key="1">
    <citation type="submission" date="2021-03" db="EMBL/GenBank/DDBJ databases">
        <title>Roseibium sp. CAU 1637 isolated from Incheon.</title>
        <authorList>
            <person name="Kim W."/>
        </authorList>
    </citation>
    <scope>NUCLEOTIDE SEQUENCE</scope>
    <source>
        <strain evidence="1">CAU 1637</strain>
    </source>
</reference>
<comment type="caution">
    <text evidence="1">The sequence shown here is derived from an EMBL/GenBank/DDBJ whole genome shotgun (WGS) entry which is preliminary data.</text>
</comment>
<name>A0A939J3P4_9HYPH</name>
<dbReference type="Pfam" id="PF07751">
    <property type="entry name" value="Abi_2"/>
    <property type="match status" value="1"/>
</dbReference>
<dbReference type="RefSeq" id="WP_206937710.1">
    <property type="nucleotide sequence ID" value="NZ_JAFLNF010000001.1"/>
</dbReference>
<proteinExistence type="predicted"/>
<evidence type="ECO:0000313" key="2">
    <source>
        <dbReference type="Proteomes" id="UP000664779"/>
    </source>
</evidence>
<gene>
    <name evidence="1" type="ORF">J0X15_01645</name>
</gene>
<dbReference type="AlphaFoldDB" id="A0A939J3P4"/>
<dbReference type="EMBL" id="JAFLNF010000001">
    <property type="protein sequence ID" value="MBO0343910.1"/>
    <property type="molecule type" value="Genomic_DNA"/>
</dbReference>
<evidence type="ECO:0000313" key="1">
    <source>
        <dbReference type="EMBL" id="MBO0343910.1"/>
    </source>
</evidence>
<accession>A0A939J3P4</accession>
<protein>
    <submittedName>
        <fullName evidence="1">Abi family protein</fullName>
    </submittedName>
</protein>
<organism evidence="1 2">
    <name type="scientific">Roseibium limicola</name>
    <dbReference type="NCBI Taxonomy" id="2816037"/>
    <lineage>
        <taxon>Bacteria</taxon>
        <taxon>Pseudomonadati</taxon>
        <taxon>Pseudomonadota</taxon>
        <taxon>Alphaproteobacteria</taxon>
        <taxon>Hyphomicrobiales</taxon>
        <taxon>Stappiaceae</taxon>
        <taxon>Roseibium</taxon>
    </lineage>
</organism>
<sequence>MRFSKAATSIDEQLNLILERGMQVDDIDAAKRWLEGVGYYRMSAYWLPFEEPPVEGQTRSKKFKPDTTFTKIHDLYVFDRRLRVLLLEAIERIEIHVRSRWTYRMSHAYGSHAHLDHNLFSGATNHAEQLVRLARAVEKSEETFIQHYRGKYTEPFSPPLWASTELMTMGELSKWVQATKDNAIKSAVARDIGLPTRETLEGTLQALAYVRNICAHHGRLWNRKLVKRLPYIKRYRGDLVIADDQGQRQPDNRIYNVIVVLLQLLHSQATDSTYLARLRALIEDIEDQDRTSMGFPDDWRDRPTWKL</sequence>